<name>A0A3P6PZW5_DIBLA</name>
<keyword evidence="2" id="KW-1185">Reference proteome</keyword>
<dbReference type="AlphaFoldDB" id="A0A3P6PZW5"/>
<dbReference type="EMBL" id="UYRU01010076">
    <property type="protein sequence ID" value="VDK44966.1"/>
    <property type="molecule type" value="Genomic_DNA"/>
</dbReference>
<reference evidence="1 2" key="1">
    <citation type="submission" date="2018-11" db="EMBL/GenBank/DDBJ databases">
        <authorList>
            <consortium name="Pathogen Informatics"/>
        </authorList>
    </citation>
    <scope>NUCLEOTIDE SEQUENCE [LARGE SCALE GENOMIC DNA]</scope>
</reference>
<evidence type="ECO:0000313" key="1">
    <source>
        <dbReference type="EMBL" id="VDK44966.1"/>
    </source>
</evidence>
<protein>
    <submittedName>
        <fullName evidence="1">Uncharacterized protein</fullName>
    </submittedName>
</protein>
<dbReference type="Proteomes" id="UP000281553">
    <property type="component" value="Unassembled WGS sequence"/>
</dbReference>
<organism evidence="1 2">
    <name type="scientific">Dibothriocephalus latus</name>
    <name type="common">Fish tapeworm</name>
    <name type="synonym">Diphyllobothrium latum</name>
    <dbReference type="NCBI Taxonomy" id="60516"/>
    <lineage>
        <taxon>Eukaryota</taxon>
        <taxon>Metazoa</taxon>
        <taxon>Spiralia</taxon>
        <taxon>Lophotrochozoa</taxon>
        <taxon>Platyhelminthes</taxon>
        <taxon>Cestoda</taxon>
        <taxon>Eucestoda</taxon>
        <taxon>Diphyllobothriidea</taxon>
        <taxon>Diphyllobothriidae</taxon>
        <taxon>Dibothriocephalus</taxon>
    </lineage>
</organism>
<gene>
    <name evidence="1" type="ORF">DILT_LOCUS1469</name>
</gene>
<accession>A0A3P6PZW5</accession>
<dbReference type="OrthoDB" id="8964543at2759"/>
<sequence length="94" mass="9934">MDVGENTNLGDRHTSKKFVQLLVVADGKLKVTGDDSGLLVVTGCIACQLEDLGGQILENSSQVDWGSSTDTLGVVTTAQKSVHTADWELKPSTC</sequence>
<evidence type="ECO:0000313" key="2">
    <source>
        <dbReference type="Proteomes" id="UP000281553"/>
    </source>
</evidence>
<proteinExistence type="predicted"/>